<dbReference type="OrthoDB" id="5413827at2759"/>
<accession>A0A136J6T3</accession>
<organism evidence="1 2">
    <name type="scientific">Microdochium bolleyi</name>
    <dbReference type="NCBI Taxonomy" id="196109"/>
    <lineage>
        <taxon>Eukaryota</taxon>
        <taxon>Fungi</taxon>
        <taxon>Dikarya</taxon>
        <taxon>Ascomycota</taxon>
        <taxon>Pezizomycotina</taxon>
        <taxon>Sordariomycetes</taxon>
        <taxon>Xylariomycetidae</taxon>
        <taxon>Xylariales</taxon>
        <taxon>Microdochiaceae</taxon>
        <taxon>Microdochium</taxon>
    </lineage>
</organism>
<reference evidence="2" key="1">
    <citation type="submission" date="2016-02" db="EMBL/GenBank/DDBJ databases">
        <title>Draft genome sequence of Microdochium bolleyi, a fungal endophyte of beachgrass.</title>
        <authorList>
            <consortium name="DOE Joint Genome Institute"/>
            <person name="David A.S."/>
            <person name="May G."/>
            <person name="Haridas S."/>
            <person name="Lim J."/>
            <person name="Wang M."/>
            <person name="Labutti K."/>
            <person name="Lipzen A."/>
            <person name="Barry K."/>
            <person name="Grigoriev I.V."/>
        </authorList>
    </citation>
    <scope>NUCLEOTIDE SEQUENCE [LARGE SCALE GENOMIC DNA]</scope>
    <source>
        <strain evidence="2">J235TASD1</strain>
    </source>
</reference>
<dbReference type="AlphaFoldDB" id="A0A136J6T3"/>
<evidence type="ECO:0008006" key="3">
    <source>
        <dbReference type="Google" id="ProtNLM"/>
    </source>
</evidence>
<evidence type="ECO:0000313" key="2">
    <source>
        <dbReference type="Proteomes" id="UP000070501"/>
    </source>
</evidence>
<keyword evidence="2" id="KW-1185">Reference proteome</keyword>
<proteinExistence type="predicted"/>
<gene>
    <name evidence="1" type="ORF">Micbo1qcDRAFT_174007</name>
</gene>
<dbReference type="STRING" id="196109.A0A136J6T3"/>
<name>A0A136J6T3_9PEZI</name>
<sequence>MPRQRRGQAKVVPQLDIEKPPHEIYKGRSYAETQLVDSTRRTAAHDDRVKRERVYRPSADGKKTGLGLPWDNKQGIERPKLPLYADLDKYSELFGSVAVQSEEASRLTGPLCRLPPELLDEILRYGLLWPRKISLFKGWTVVYPQSKPRLSSLSILRACRHLHSRGASILYGENRFVYEIRDPGELDRDANLLMRGNLYAECGFPFDRHGCRVQHVHIAIEPGRVALAHNRNAFITALEKFLPTSRGSLGGIHTLTVEIPALIDPAAERMHMGLSEVDIPICAFFDKDSRTVETIKRLQPKFLQLRVPSDGHDISPDSDRNGEGVTRFFYATDVDLRGCFGEERDHEKTYATEQMRKEREKRIVKSKAVITNLSMRLYHLARDQRSPLSRAMWKEIEEFTPAEKQVGIDEDEGSIVLRHGGKASRMPRASSVNVTAKPKLGVWAAQSVRERRQREAAKRQRTMQWLANCESSAATARKTRAVLKYSTGRRRMGQAKRDARGVLRCYTPDRDSELAKFGSDEREISWHLRLLADLKTDRGPLRRAPGGRLRASNTKTSQLIRAKLQRMELRKFAGGG</sequence>
<protein>
    <recommendedName>
        <fullName evidence="3">F-box domain-containing protein</fullName>
    </recommendedName>
</protein>
<evidence type="ECO:0000313" key="1">
    <source>
        <dbReference type="EMBL" id="KXJ92862.1"/>
    </source>
</evidence>
<dbReference type="EMBL" id="KQ964248">
    <property type="protein sequence ID" value="KXJ92862.1"/>
    <property type="molecule type" value="Genomic_DNA"/>
</dbReference>
<dbReference type="Proteomes" id="UP000070501">
    <property type="component" value="Unassembled WGS sequence"/>
</dbReference>
<dbReference type="InParanoid" id="A0A136J6T3"/>